<evidence type="ECO:0000256" key="1">
    <source>
        <dbReference type="SAM" id="MobiDB-lite"/>
    </source>
</evidence>
<dbReference type="Pfam" id="PF22936">
    <property type="entry name" value="Pol_BBD"/>
    <property type="match status" value="1"/>
</dbReference>
<name>A0ABQ7TVV6_SOLTU</name>
<comment type="caution">
    <text evidence="3">The sequence shown here is derived from an EMBL/GenBank/DDBJ whole genome shotgun (WGS) entry which is preliminary data.</text>
</comment>
<evidence type="ECO:0000313" key="4">
    <source>
        <dbReference type="Proteomes" id="UP000826656"/>
    </source>
</evidence>
<feature type="domain" description="Retrovirus-related Pol polyprotein from transposon TNT 1-94-like beta-barrel" evidence="2">
    <location>
        <begin position="165"/>
        <end position="197"/>
    </location>
</feature>
<feature type="region of interest" description="Disordered" evidence="1">
    <location>
        <begin position="97"/>
        <end position="126"/>
    </location>
</feature>
<evidence type="ECO:0000259" key="2">
    <source>
        <dbReference type="Pfam" id="PF22936"/>
    </source>
</evidence>
<gene>
    <name evidence="3" type="ORF">KY290_036904</name>
</gene>
<dbReference type="Pfam" id="PF14223">
    <property type="entry name" value="Retrotran_gag_2"/>
    <property type="match status" value="1"/>
</dbReference>
<keyword evidence="4" id="KW-1185">Reference proteome</keyword>
<feature type="compositionally biased region" description="Basic residues" evidence="1">
    <location>
        <begin position="104"/>
        <end position="120"/>
    </location>
</feature>
<organism evidence="3 4">
    <name type="scientific">Solanum tuberosum</name>
    <name type="common">Potato</name>
    <dbReference type="NCBI Taxonomy" id="4113"/>
    <lineage>
        <taxon>Eukaryota</taxon>
        <taxon>Viridiplantae</taxon>
        <taxon>Streptophyta</taxon>
        <taxon>Embryophyta</taxon>
        <taxon>Tracheophyta</taxon>
        <taxon>Spermatophyta</taxon>
        <taxon>Magnoliopsida</taxon>
        <taxon>eudicotyledons</taxon>
        <taxon>Gunneridae</taxon>
        <taxon>Pentapetalae</taxon>
        <taxon>asterids</taxon>
        <taxon>lamiids</taxon>
        <taxon>Solanales</taxon>
        <taxon>Solanaceae</taxon>
        <taxon>Solanoideae</taxon>
        <taxon>Solaneae</taxon>
        <taxon>Solanum</taxon>
    </lineage>
</organism>
<protein>
    <recommendedName>
        <fullName evidence="2">Retrovirus-related Pol polyprotein from transposon TNT 1-94-like beta-barrel domain-containing protein</fullName>
    </recommendedName>
</protein>
<dbReference type="EMBL" id="JAIVGD010000028">
    <property type="protein sequence ID" value="KAH0738199.1"/>
    <property type="molecule type" value="Genomic_DNA"/>
</dbReference>
<dbReference type="Proteomes" id="UP000826656">
    <property type="component" value="Unassembled WGS sequence"/>
</dbReference>
<reference evidence="3 4" key="1">
    <citation type="journal article" date="2021" name="bioRxiv">
        <title>Chromosome-scale and haplotype-resolved genome assembly of a tetraploid potato cultivar.</title>
        <authorList>
            <person name="Sun H."/>
            <person name="Jiao W.-B."/>
            <person name="Krause K."/>
            <person name="Campoy J.A."/>
            <person name="Goel M."/>
            <person name="Folz-Donahue K."/>
            <person name="Kukat C."/>
            <person name="Huettel B."/>
            <person name="Schneeberger K."/>
        </authorList>
    </citation>
    <scope>NUCLEOTIDE SEQUENCE [LARGE SCALE GENOMIC DNA]</scope>
    <source>
        <strain evidence="3">SolTubOtavaFocal</strain>
        <tissue evidence="3">Leaves</tissue>
    </source>
</reference>
<dbReference type="InterPro" id="IPR054722">
    <property type="entry name" value="PolX-like_BBD"/>
</dbReference>
<evidence type="ECO:0000313" key="3">
    <source>
        <dbReference type="EMBL" id="KAH0738199.1"/>
    </source>
</evidence>
<sequence>MKESESISDFCSRLMVVVNQLRRYGDEVDDVRVVETILRSLAPKFDYVVCAIEESKDLDSMTVEQFEGSLLAYEEKMKRRKEEPLEQLLKTQASFKEFEDKSHQSFRGRGRGRGKRRGKGRGAYQGTNEMSNVEETVNLVDNNKDEDESMLLLTLKEDTYDCSSWYLDNGASNHMCGHKDKFVEIKKTVKGNVSFGDT</sequence>
<accession>A0ABQ7TVV6</accession>
<proteinExistence type="predicted"/>
<dbReference type="PANTHER" id="PTHR35317:SF28">
    <property type="entry name" value="ZINC FINGER, CCHC-TYPE, RIBONUCLEASE H-LIKE DOMAIN, GAG-PRE-INTEGRASE DOMAIN PROTEIN-RELATED"/>
    <property type="match status" value="1"/>
</dbReference>
<dbReference type="PANTHER" id="PTHR35317">
    <property type="entry name" value="OS04G0629600 PROTEIN"/>
    <property type="match status" value="1"/>
</dbReference>